<comment type="similarity">
    <text evidence="1 7">Belongs to the N-acetylmuramoyl-L-alanine amidase 2 family.</text>
</comment>
<dbReference type="GO" id="GO:0042834">
    <property type="term" value="F:peptidoglycan binding"/>
    <property type="evidence" value="ECO:0007669"/>
    <property type="project" value="InterPro"/>
</dbReference>
<feature type="signal peptide" evidence="9">
    <location>
        <begin position="1"/>
        <end position="17"/>
    </location>
</feature>
<dbReference type="InterPro" id="IPR002502">
    <property type="entry name" value="Amidase_domain"/>
</dbReference>
<evidence type="ECO:0000256" key="9">
    <source>
        <dbReference type="SAM" id="SignalP"/>
    </source>
</evidence>
<comment type="caution">
    <text evidence="12">The sequence shown here is derived from an EMBL/GenBank/DDBJ whole genome shotgun (WGS) entry which is preliminary data.</text>
</comment>
<evidence type="ECO:0000256" key="6">
    <source>
        <dbReference type="ARBA" id="ARBA00023157"/>
    </source>
</evidence>
<accession>A0A835G6K9</accession>
<evidence type="ECO:0000256" key="7">
    <source>
        <dbReference type="PIRNR" id="PIRNR037945"/>
    </source>
</evidence>
<dbReference type="PIRSF" id="PIRSF037945">
    <property type="entry name" value="PGRPs"/>
    <property type="match status" value="1"/>
</dbReference>
<keyword evidence="13" id="KW-1185">Reference proteome</keyword>
<gene>
    <name evidence="12" type="ORF">HW555_012446</name>
</gene>
<dbReference type="InterPro" id="IPR015510">
    <property type="entry name" value="PGRP"/>
</dbReference>
<reference evidence="12" key="1">
    <citation type="submission" date="2020-08" db="EMBL/GenBank/DDBJ databases">
        <title>Spodoptera exigua strain:BAW_Kor-Di-RS1 Genome sequencing and assembly.</title>
        <authorList>
            <person name="Kim J."/>
            <person name="Nam H.Y."/>
            <person name="Kwon M."/>
            <person name="Choi J.H."/>
            <person name="Cho S.R."/>
            <person name="Kim G.-H."/>
        </authorList>
    </citation>
    <scope>NUCLEOTIDE SEQUENCE</scope>
    <source>
        <strain evidence="12">BAW_Kor-Di-RS1</strain>
        <tissue evidence="12">Whole-body</tissue>
    </source>
</reference>
<sequence>MKILLFLALVCKMTVDAKEGDCGVIPISQWGNSPLKREDPLPNPVNIVIIQHTVIPECVSDEECEKAANGIRNYHINKRGFTDIGQSFLIGGNGRIYEGAGWHRVGAHTLGYNRRSVAISFIGDFRKKIPSALALKALNSLLECGVMNNYLAKDYNLVAHSQLSMTDSPGEMLRKQLESWPHWLDNAKDVLN</sequence>
<feature type="disulfide bond" evidence="8">
    <location>
        <begin position="22"/>
        <end position="144"/>
    </location>
</feature>
<feature type="disulfide bond" evidence="8">
    <location>
        <begin position="58"/>
        <end position="64"/>
    </location>
</feature>
<protein>
    <recommendedName>
        <fullName evidence="7">Peptidoglycan-recognition protein</fullName>
    </recommendedName>
</protein>
<dbReference type="InterPro" id="IPR036505">
    <property type="entry name" value="Amidase/PGRP_sf"/>
</dbReference>
<proteinExistence type="inferred from homology"/>
<name>A0A835G6K9_SPOEX</name>
<dbReference type="Pfam" id="PF01510">
    <property type="entry name" value="Amidase_2"/>
    <property type="match status" value="1"/>
</dbReference>
<organism evidence="12 13">
    <name type="scientific">Spodoptera exigua</name>
    <name type="common">Beet armyworm</name>
    <name type="synonym">Noctua fulgens</name>
    <dbReference type="NCBI Taxonomy" id="7107"/>
    <lineage>
        <taxon>Eukaryota</taxon>
        <taxon>Metazoa</taxon>
        <taxon>Ecdysozoa</taxon>
        <taxon>Arthropoda</taxon>
        <taxon>Hexapoda</taxon>
        <taxon>Insecta</taxon>
        <taxon>Pterygota</taxon>
        <taxon>Neoptera</taxon>
        <taxon>Endopterygota</taxon>
        <taxon>Lepidoptera</taxon>
        <taxon>Glossata</taxon>
        <taxon>Ditrysia</taxon>
        <taxon>Noctuoidea</taxon>
        <taxon>Noctuidae</taxon>
        <taxon>Amphipyrinae</taxon>
        <taxon>Spodoptera</taxon>
    </lineage>
</organism>
<evidence type="ECO:0000313" key="13">
    <source>
        <dbReference type="Proteomes" id="UP000648187"/>
    </source>
</evidence>
<evidence type="ECO:0000256" key="3">
    <source>
        <dbReference type="ARBA" id="ARBA00022588"/>
    </source>
</evidence>
<evidence type="ECO:0000256" key="8">
    <source>
        <dbReference type="PIRSR" id="PIRSR037945-1"/>
    </source>
</evidence>
<evidence type="ECO:0000256" key="5">
    <source>
        <dbReference type="ARBA" id="ARBA00022859"/>
    </source>
</evidence>
<dbReference type="GO" id="GO:0009253">
    <property type="term" value="P:peptidoglycan catabolic process"/>
    <property type="evidence" value="ECO:0007669"/>
    <property type="project" value="InterPro"/>
</dbReference>
<dbReference type="GO" id="GO:0008745">
    <property type="term" value="F:N-acetylmuramoyl-L-alanine amidase activity"/>
    <property type="evidence" value="ECO:0007669"/>
    <property type="project" value="InterPro"/>
</dbReference>
<keyword evidence="5 7" id="KW-0391">Immunity</keyword>
<evidence type="ECO:0000313" key="12">
    <source>
        <dbReference type="EMBL" id="KAF9407577.1"/>
    </source>
</evidence>
<evidence type="ECO:0000259" key="10">
    <source>
        <dbReference type="SMART" id="SM00644"/>
    </source>
</evidence>
<feature type="chain" id="PRO_5032923757" description="Peptidoglycan-recognition protein" evidence="9">
    <location>
        <begin position="18"/>
        <end position="192"/>
    </location>
</feature>
<dbReference type="AlphaFoldDB" id="A0A835G6K9"/>
<dbReference type="SMART" id="SM00644">
    <property type="entry name" value="Ami_2"/>
    <property type="match status" value="1"/>
</dbReference>
<evidence type="ECO:0000256" key="4">
    <source>
        <dbReference type="ARBA" id="ARBA00022729"/>
    </source>
</evidence>
<dbReference type="SUPFAM" id="SSF55846">
    <property type="entry name" value="N-acetylmuramoyl-L-alanine amidase-like"/>
    <property type="match status" value="1"/>
</dbReference>
<dbReference type="Gene3D" id="3.40.80.10">
    <property type="entry name" value="Peptidoglycan recognition protein-like"/>
    <property type="match status" value="1"/>
</dbReference>
<dbReference type="PANTHER" id="PTHR11022:SF74">
    <property type="entry name" value="PEPTIDOGLYCAN-RECOGNITION PROTEIN SA"/>
    <property type="match status" value="1"/>
</dbReference>
<keyword evidence="4 9" id="KW-0732">Signal</keyword>
<feature type="domain" description="N-acetylmuramoyl-L-alanine amidase" evidence="10">
    <location>
        <begin position="33"/>
        <end position="170"/>
    </location>
</feature>
<keyword evidence="3 7" id="KW-0399">Innate immunity</keyword>
<dbReference type="PANTHER" id="PTHR11022">
    <property type="entry name" value="PEPTIDOGLYCAN RECOGNITION PROTEIN"/>
    <property type="match status" value="1"/>
</dbReference>
<dbReference type="EMBL" id="JACKWZ010000456">
    <property type="protein sequence ID" value="KAF9407577.1"/>
    <property type="molecule type" value="Genomic_DNA"/>
</dbReference>
<dbReference type="Proteomes" id="UP000648187">
    <property type="component" value="Unassembled WGS sequence"/>
</dbReference>
<dbReference type="GO" id="GO:0045087">
    <property type="term" value="P:innate immune response"/>
    <property type="evidence" value="ECO:0007669"/>
    <property type="project" value="UniProtKB-KW"/>
</dbReference>
<dbReference type="SMART" id="SM00701">
    <property type="entry name" value="PGRP"/>
    <property type="match status" value="1"/>
</dbReference>
<evidence type="ECO:0000256" key="2">
    <source>
        <dbReference type="ARBA" id="ARBA00011245"/>
    </source>
</evidence>
<dbReference type="InterPro" id="IPR006619">
    <property type="entry name" value="PGRP_domain_met/bac"/>
</dbReference>
<feature type="domain" description="Peptidoglycan recognition protein family" evidence="11">
    <location>
        <begin position="22"/>
        <end position="164"/>
    </location>
</feature>
<dbReference type="FunFam" id="3.40.80.10:FF:000001">
    <property type="entry name" value="Peptidoglycan recognition protein 1"/>
    <property type="match status" value="1"/>
</dbReference>
<dbReference type="InterPro" id="IPR017331">
    <property type="entry name" value="Peptidoglycan_recognition"/>
</dbReference>
<keyword evidence="6 8" id="KW-1015">Disulfide bond</keyword>
<evidence type="ECO:0000256" key="1">
    <source>
        <dbReference type="ARBA" id="ARBA00007553"/>
    </source>
</evidence>
<dbReference type="GO" id="GO:0008270">
    <property type="term" value="F:zinc ion binding"/>
    <property type="evidence" value="ECO:0007669"/>
    <property type="project" value="InterPro"/>
</dbReference>
<comment type="subunit">
    <text evidence="2">Monomer.</text>
</comment>
<evidence type="ECO:0000259" key="11">
    <source>
        <dbReference type="SMART" id="SM00701"/>
    </source>
</evidence>
<dbReference type="CDD" id="cd06583">
    <property type="entry name" value="PGRP"/>
    <property type="match status" value="1"/>
</dbReference>